<dbReference type="PANTHER" id="PTHR43445:SF3">
    <property type="entry name" value="UDP-N-ACETYLMURAMATE--L-ALANINE LIGASE"/>
    <property type="match status" value="1"/>
</dbReference>
<dbReference type="FunFam" id="3.40.1190.10:FF:000001">
    <property type="entry name" value="UDP-N-acetylmuramate--L-alanine ligase"/>
    <property type="match status" value="1"/>
</dbReference>
<evidence type="ECO:0000256" key="15">
    <source>
        <dbReference type="SAM" id="Phobius"/>
    </source>
</evidence>
<evidence type="ECO:0000313" key="19">
    <source>
        <dbReference type="EMBL" id="TVT58549.1"/>
    </source>
</evidence>
<dbReference type="SUPFAM" id="SSF53244">
    <property type="entry name" value="MurD-like peptide ligases, peptide-binding domain"/>
    <property type="match status" value="1"/>
</dbReference>
<dbReference type="Pfam" id="PF08245">
    <property type="entry name" value="Mur_ligase_M"/>
    <property type="match status" value="1"/>
</dbReference>
<keyword evidence="9 14" id="KW-0133">Cell shape</keyword>
<dbReference type="HAMAP" id="MF_00046">
    <property type="entry name" value="MurC"/>
    <property type="match status" value="1"/>
</dbReference>
<keyword evidence="6 14" id="KW-0132">Cell division</keyword>
<feature type="binding site" evidence="14">
    <location>
        <begin position="126"/>
        <end position="132"/>
    </location>
    <ligand>
        <name>ATP</name>
        <dbReference type="ChEBI" id="CHEBI:30616"/>
    </ligand>
</feature>
<evidence type="ECO:0000256" key="12">
    <source>
        <dbReference type="ARBA" id="ARBA00023316"/>
    </source>
</evidence>
<dbReference type="Gene3D" id="3.90.190.20">
    <property type="entry name" value="Mur ligase, C-terminal domain"/>
    <property type="match status" value="1"/>
</dbReference>
<protein>
    <recommendedName>
        <fullName evidence="3 14">UDP-N-acetylmuramate--L-alanine ligase</fullName>
        <ecNumber evidence="3 14">6.3.2.8</ecNumber>
    </recommendedName>
    <alternativeName>
        <fullName evidence="14">UDP-N-acetylmuramoyl-L-alanine synthetase</fullName>
    </alternativeName>
</protein>
<dbReference type="InterPro" id="IPR036565">
    <property type="entry name" value="Mur-like_cat_sf"/>
</dbReference>
<proteinExistence type="inferred from homology"/>
<dbReference type="GO" id="GO:0051301">
    <property type="term" value="P:cell division"/>
    <property type="evidence" value="ECO:0007669"/>
    <property type="project" value="UniProtKB-KW"/>
</dbReference>
<gene>
    <name evidence="14 19" type="primary">murC</name>
    <name evidence="19" type="ORF">FHK82_04040</name>
</gene>
<keyword evidence="15" id="KW-0472">Membrane</keyword>
<dbReference type="EMBL" id="VMRY01000009">
    <property type="protein sequence ID" value="TVT58549.1"/>
    <property type="molecule type" value="Genomic_DNA"/>
</dbReference>
<feature type="transmembrane region" description="Helical" evidence="15">
    <location>
        <begin position="21"/>
        <end position="44"/>
    </location>
</feature>
<dbReference type="InterPro" id="IPR004101">
    <property type="entry name" value="Mur_ligase_C"/>
</dbReference>
<dbReference type="Gene3D" id="3.40.1190.10">
    <property type="entry name" value="Mur-like, catalytic domain"/>
    <property type="match status" value="1"/>
</dbReference>
<keyword evidence="15" id="KW-0812">Transmembrane</keyword>
<dbReference type="Proteomes" id="UP000317355">
    <property type="component" value="Unassembled WGS sequence"/>
</dbReference>
<evidence type="ECO:0000256" key="4">
    <source>
        <dbReference type="ARBA" id="ARBA00022490"/>
    </source>
</evidence>
<feature type="domain" description="Mur ligase C-terminal" evidence="17">
    <location>
        <begin position="339"/>
        <end position="461"/>
    </location>
</feature>
<comment type="function">
    <text evidence="14">Cell wall formation.</text>
</comment>
<evidence type="ECO:0000256" key="5">
    <source>
        <dbReference type="ARBA" id="ARBA00022598"/>
    </source>
</evidence>
<comment type="subcellular location">
    <subcellularLocation>
        <location evidence="1 14">Cytoplasm</location>
    </subcellularLocation>
</comment>
<feature type="domain" description="Mur ligase central" evidence="18">
    <location>
        <begin position="124"/>
        <end position="304"/>
    </location>
</feature>
<dbReference type="InterPro" id="IPR050061">
    <property type="entry name" value="MurCDEF_pg_biosynth"/>
</dbReference>
<dbReference type="InterPro" id="IPR005758">
    <property type="entry name" value="UDP-N-AcMur_Ala_ligase_MurC"/>
</dbReference>
<accession>A0A558DBZ2</accession>
<sequence length="481" mass="52402">MNKGERKQRRLAAATMGRIRHLHFVGIGGSGMNGIAQVMLNLGYKISGSDLKENPAINRLTKQGASIYIGHAEANILGADAVIISTAVKEDNPEVKKARENRIPVVPRAEMLAELMRFHFGIAVAGTHGKTTTTSLVASLLAEGNLDPTFVIGGRLNSAGTHARLGGGEYLVAEADESDASFLYLQPMMAIVTNVDADHMTTYGGDFNRLRQTFIEFLHHLPFYGLAILCIDDDEVRGLLPQVTRQVITYGASEDADLRVTEIRQQGLRTHFKVSIAGEPDFEVNLNMPGRHNVLNAMAAIAVAREVGVGIEDIKQALAKFEGIGRRFNATECQLSDGRQIMLVDDYGHHPREVAATLDAVRAGWPERRLVLAFQPHRYTRTQEQFDDFAQVLSRPDVLVLAEVYAAGEAPIAGADSRSLSRAIRARGQIDPVFVDPIGELPELLEGMIMDGDIVLTLGAGDIGQVAATLPDWLQREGVEQ</sequence>
<dbReference type="AlphaFoldDB" id="A0A558DBZ2"/>
<reference evidence="19 20" key="1">
    <citation type="submission" date="2019-07" db="EMBL/GenBank/DDBJ databases">
        <title>The pathways for chlorine oxyanion respiration interact through the shared metabolite chlorate.</title>
        <authorList>
            <person name="Barnum T.P."/>
            <person name="Cheng Y."/>
            <person name="Hill K.A."/>
            <person name="Lucas L.N."/>
            <person name="Carlson H.K."/>
            <person name="Coates J.D."/>
        </authorList>
    </citation>
    <scope>NUCLEOTIDE SEQUENCE [LARGE SCALE GENOMIC DNA]</scope>
    <source>
        <strain evidence="19">BK-3</strain>
    </source>
</reference>
<dbReference type="STRING" id="1543721.AAY24_09425"/>
<evidence type="ECO:0000256" key="7">
    <source>
        <dbReference type="ARBA" id="ARBA00022741"/>
    </source>
</evidence>
<comment type="pathway">
    <text evidence="2 14">Cell wall biogenesis; peptidoglycan biosynthesis.</text>
</comment>
<dbReference type="Gene3D" id="3.40.50.720">
    <property type="entry name" value="NAD(P)-binding Rossmann-like Domain"/>
    <property type="match status" value="1"/>
</dbReference>
<keyword evidence="4 14" id="KW-0963">Cytoplasm</keyword>
<dbReference type="GO" id="GO:0008763">
    <property type="term" value="F:UDP-N-acetylmuramate-L-alanine ligase activity"/>
    <property type="evidence" value="ECO:0007669"/>
    <property type="project" value="UniProtKB-UniRule"/>
</dbReference>
<dbReference type="GO" id="GO:0005737">
    <property type="term" value="C:cytoplasm"/>
    <property type="evidence" value="ECO:0007669"/>
    <property type="project" value="UniProtKB-SubCell"/>
</dbReference>
<evidence type="ECO:0000256" key="9">
    <source>
        <dbReference type="ARBA" id="ARBA00022960"/>
    </source>
</evidence>
<organism evidence="19 20">
    <name type="scientific">Sedimenticola thiotaurini</name>
    <dbReference type="NCBI Taxonomy" id="1543721"/>
    <lineage>
        <taxon>Bacteria</taxon>
        <taxon>Pseudomonadati</taxon>
        <taxon>Pseudomonadota</taxon>
        <taxon>Gammaproteobacteria</taxon>
        <taxon>Chromatiales</taxon>
        <taxon>Sedimenticolaceae</taxon>
        <taxon>Sedimenticola</taxon>
    </lineage>
</organism>
<keyword evidence="12 14" id="KW-0961">Cell wall biogenesis/degradation</keyword>
<keyword evidence="11 14" id="KW-0131">Cell cycle</keyword>
<dbReference type="GO" id="GO:0071555">
    <property type="term" value="P:cell wall organization"/>
    <property type="evidence" value="ECO:0007669"/>
    <property type="project" value="UniProtKB-KW"/>
</dbReference>
<keyword evidence="10 14" id="KW-0573">Peptidoglycan synthesis</keyword>
<dbReference type="EC" id="6.3.2.8" evidence="3 14"/>
<evidence type="ECO:0000313" key="20">
    <source>
        <dbReference type="Proteomes" id="UP000317355"/>
    </source>
</evidence>
<dbReference type="Pfam" id="PF01225">
    <property type="entry name" value="Mur_ligase"/>
    <property type="match status" value="1"/>
</dbReference>
<dbReference type="GO" id="GO:0008360">
    <property type="term" value="P:regulation of cell shape"/>
    <property type="evidence" value="ECO:0007669"/>
    <property type="project" value="UniProtKB-KW"/>
</dbReference>
<evidence type="ECO:0000259" key="18">
    <source>
        <dbReference type="Pfam" id="PF08245"/>
    </source>
</evidence>
<evidence type="ECO:0000256" key="6">
    <source>
        <dbReference type="ARBA" id="ARBA00022618"/>
    </source>
</evidence>
<dbReference type="NCBIfam" id="TIGR01082">
    <property type="entry name" value="murC"/>
    <property type="match status" value="1"/>
</dbReference>
<comment type="caution">
    <text evidence="19">The sequence shown here is derived from an EMBL/GenBank/DDBJ whole genome shotgun (WGS) entry which is preliminary data.</text>
</comment>
<evidence type="ECO:0000259" key="17">
    <source>
        <dbReference type="Pfam" id="PF02875"/>
    </source>
</evidence>
<dbReference type="InterPro" id="IPR013221">
    <property type="entry name" value="Mur_ligase_cen"/>
</dbReference>
<feature type="domain" description="Mur ligase N-terminal catalytic" evidence="16">
    <location>
        <begin position="21"/>
        <end position="118"/>
    </location>
</feature>
<evidence type="ECO:0000256" key="13">
    <source>
        <dbReference type="ARBA" id="ARBA00047833"/>
    </source>
</evidence>
<dbReference type="GO" id="GO:0005524">
    <property type="term" value="F:ATP binding"/>
    <property type="evidence" value="ECO:0007669"/>
    <property type="project" value="UniProtKB-UniRule"/>
</dbReference>
<evidence type="ECO:0000256" key="14">
    <source>
        <dbReference type="HAMAP-Rule" id="MF_00046"/>
    </source>
</evidence>
<keyword evidence="15" id="KW-1133">Transmembrane helix</keyword>
<dbReference type="SUPFAM" id="SSF51984">
    <property type="entry name" value="MurCD N-terminal domain"/>
    <property type="match status" value="1"/>
</dbReference>
<dbReference type="PANTHER" id="PTHR43445">
    <property type="entry name" value="UDP-N-ACETYLMURAMATE--L-ALANINE LIGASE-RELATED"/>
    <property type="match status" value="1"/>
</dbReference>
<evidence type="ECO:0000256" key="3">
    <source>
        <dbReference type="ARBA" id="ARBA00012211"/>
    </source>
</evidence>
<comment type="similarity">
    <text evidence="14">Belongs to the MurCDEF family.</text>
</comment>
<evidence type="ECO:0000256" key="2">
    <source>
        <dbReference type="ARBA" id="ARBA00004752"/>
    </source>
</evidence>
<evidence type="ECO:0000256" key="1">
    <source>
        <dbReference type="ARBA" id="ARBA00004496"/>
    </source>
</evidence>
<evidence type="ECO:0000259" key="16">
    <source>
        <dbReference type="Pfam" id="PF01225"/>
    </source>
</evidence>
<comment type="catalytic activity">
    <reaction evidence="13 14">
        <text>UDP-N-acetyl-alpha-D-muramate + L-alanine + ATP = UDP-N-acetyl-alpha-D-muramoyl-L-alanine + ADP + phosphate + H(+)</text>
        <dbReference type="Rhea" id="RHEA:23372"/>
        <dbReference type="ChEBI" id="CHEBI:15378"/>
        <dbReference type="ChEBI" id="CHEBI:30616"/>
        <dbReference type="ChEBI" id="CHEBI:43474"/>
        <dbReference type="ChEBI" id="CHEBI:57972"/>
        <dbReference type="ChEBI" id="CHEBI:70757"/>
        <dbReference type="ChEBI" id="CHEBI:83898"/>
        <dbReference type="ChEBI" id="CHEBI:456216"/>
        <dbReference type="EC" id="6.3.2.8"/>
    </reaction>
</comment>
<dbReference type="GO" id="GO:0009252">
    <property type="term" value="P:peptidoglycan biosynthetic process"/>
    <property type="evidence" value="ECO:0007669"/>
    <property type="project" value="UniProtKB-UniRule"/>
</dbReference>
<evidence type="ECO:0000256" key="8">
    <source>
        <dbReference type="ARBA" id="ARBA00022840"/>
    </source>
</evidence>
<keyword evidence="8 14" id="KW-0067">ATP-binding</keyword>
<dbReference type="UniPathway" id="UPA00219"/>
<evidence type="ECO:0000256" key="11">
    <source>
        <dbReference type="ARBA" id="ARBA00023306"/>
    </source>
</evidence>
<dbReference type="InterPro" id="IPR000713">
    <property type="entry name" value="Mur_ligase_N"/>
</dbReference>
<dbReference type="SUPFAM" id="SSF53623">
    <property type="entry name" value="MurD-like peptide ligases, catalytic domain"/>
    <property type="match status" value="1"/>
</dbReference>
<keyword evidence="7 14" id="KW-0547">Nucleotide-binding</keyword>
<evidence type="ECO:0000256" key="10">
    <source>
        <dbReference type="ARBA" id="ARBA00022984"/>
    </source>
</evidence>
<dbReference type="InterPro" id="IPR036615">
    <property type="entry name" value="Mur_ligase_C_dom_sf"/>
</dbReference>
<keyword evidence="5 14" id="KW-0436">Ligase</keyword>
<dbReference type="Pfam" id="PF02875">
    <property type="entry name" value="Mur_ligase_C"/>
    <property type="match status" value="1"/>
</dbReference>
<name>A0A558DBZ2_9GAMM</name>